<evidence type="ECO:0000256" key="15">
    <source>
        <dbReference type="PIRSR" id="PIRSR006468-1"/>
    </source>
</evidence>
<keyword evidence="9 17" id="KW-0808">Transferase</keyword>
<protein>
    <recommendedName>
        <fullName evidence="6">branched-chain-amino-acid transaminase</fullName>
        <ecNumber evidence="6">2.6.1.42</ecNumber>
    </recommendedName>
</protein>
<evidence type="ECO:0000256" key="16">
    <source>
        <dbReference type="SAM" id="MobiDB-lite"/>
    </source>
</evidence>
<evidence type="ECO:0000256" key="12">
    <source>
        <dbReference type="ARBA" id="ARBA00048212"/>
    </source>
</evidence>
<dbReference type="InterPro" id="IPR036038">
    <property type="entry name" value="Aminotransferase-like"/>
</dbReference>
<comment type="catalytic activity">
    <reaction evidence="12">
        <text>L-valine + 2-oxoglutarate = 3-methyl-2-oxobutanoate + L-glutamate</text>
        <dbReference type="Rhea" id="RHEA:24813"/>
        <dbReference type="ChEBI" id="CHEBI:11851"/>
        <dbReference type="ChEBI" id="CHEBI:16810"/>
        <dbReference type="ChEBI" id="CHEBI:29985"/>
        <dbReference type="ChEBI" id="CHEBI:57762"/>
        <dbReference type="EC" id="2.6.1.42"/>
    </reaction>
</comment>
<dbReference type="Proteomes" id="UP000824262">
    <property type="component" value="Unassembled WGS sequence"/>
</dbReference>
<sequence length="356" mass="39362">MEEIKITRTTSPKEKTPSDKLGFGKVFSDHMFMMNYDEGQGWHDPRIVPYGPIELMPCANVLHYAQEIFEGLKAYRTADGTVQLFRPMENIKRMNNSAERMCIPKLPEDFFLEALKTIVAVEESWVPSEEGTSLYLRPFIIATDAQLGVHAGQHYLFSIICSPSGSYYAAGINPVKIMIESRDVRAVRGGTGFAKCGGNYAASIRAGEEAEKKGFAQVLWLDGVHMKYIEEVGAMNVMFKINGKIITPDISGGTVLPGVTRKSCLDILREWGYEVEERNISVEELIGAAESGALEEAWGCGTAAVVSPMGVLSYQGVDHVINNNEIGPVTQKLYDELTGIQWGRIPDTHGWIVKVC</sequence>
<feature type="compositionally biased region" description="Basic and acidic residues" evidence="16">
    <location>
        <begin position="1"/>
        <end position="18"/>
    </location>
</feature>
<dbReference type="PANTHER" id="PTHR11825:SF44">
    <property type="entry name" value="BRANCHED-CHAIN-AMINO-ACID AMINOTRANSFERASE"/>
    <property type="match status" value="1"/>
</dbReference>
<evidence type="ECO:0000256" key="9">
    <source>
        <dbReference type="ARBA" id="ARBA00022679"/>
    </source>
</evidence>
<feature type="modified residue" description="N6-(pyridoxal phosphate)lysine" evidence="15">
    <location>
        <position position="195"/>
    </location>
</feature>
<comment type="caution">
    <text evidence="17">The sequence shown here is derived from an EMBL/GenBank/DDBJ whole genome shotgun (WGS) entry which is preliminary data.</text>
</comment>
<evidence type="ECO:0000256" key="2">
    <source>
        <dbReference type="ARBA" id="ARBA00004824"/>
    </source>
</evidence>
<dbReference type="EC" id="2.6.1.42" evidence="6"/>
<evidence type="ECO:0000256" key="5">
    <source>
        <dbReference type="ARBA" id="ARBA00009320"/>
    </source>
</evidence>
<reference evidence="17" key="2">
    <citation type="journal article" date="2021" name="PeerJ">
        <title>Extensive microbial diversity within the chicken gut microbiome revealed by metagenomics and culture.</title>
        <authorList>
            <person name="Gilroy R."/>
            <person name="Ravi A."/>
            <person name="Getino M."/>
            <person name="Pursley I."/>
            <person name="Horton D.L."/>
            <person name="Alikhan N.F."/>
            <person name="Baker D."/>
            <person name="Gharbi K."/>
            <person name="Hall N."/>
            <person name="Watson M."/>
            <person name="Adriaenssens E.M."/>
            <person name="Foster-Nyarko E."/>
            <person name="Jarju S."/>
            <person name="Secka A."/>
            <person name="Antonio M."/>
            <person name="Oren A."/>
            <person name="Chaudhuri R.R."/>
            <person name="La Ragione R."/>
            <person name="Hildebrand F."/>
            <person name="Pallen M.J."/>
        </authorList>
    </citation>
    <scope>NUCLEOTIDE SEQUENCE</scope>
    <source>
        <strain evidence="17">ChiBcolR7-354</strain>
    </source>
</reference>
<comment type="pathway">
    <text evidence="4">Amino-acid biosynthesis; L-leucine biosynthesis; L-leucine from 3-methyl-2-oxobutanoate: step 4/4.</text>
</comment>
<comment type="pathway">
    <text evidence="3">Amino-acid biosynthesis; L-valine biosynthesis; L-valine from pyruvate: step 4/4.</text>
</comment>
<dbReference type="CDD" id="cd01557">
    <property type="entry name" value="BCAT_beta_family"/>
    <property type="match status" value="1"/>
</dbReference>
<dbReference type="GO" id="GO:0009082">
    <property type="term" value="P:branched-chain amino acid biosynthetic process"/>
    <property type="evidence" value="ECO:0007669"/>
    <property type="project" value="UniProtKB-KW"/>
</dbReference>
<dbReference type="InterPro" id="IPR033939">
    <property type="entry name" value="BCAT_family"/>
</dbReference>
<gene>
    <name evidence="17" type="ORF">IAB77_05665</name>
</gene>
<dbReference type="Pfam" id="PF01063">
    <property type="entry name" value="Aminotran_4"/>
    <property type="match status" value="1"/>
</dbReference>
<dbReference type="NCBIfam" id="TIGR01123">
    <property type="entry name" value="ilvE_II"/>
    <property type="match status" value="1"/>
</dbReference>
<name>A0A9D0ZE84_9FIRM</name>
<comment type="pathway">
    <text evidence="2">Amino-acid biosynthesis; L-isoleucine biosynthesis; L-isoleucine from 2-oxobutanoate: step 4/4.</text>
</comment>
<evidence type="ECO:0000256" key="6">
    <source>
        <dbReference type="ARBA" id="ARBA00013053"/>
    </source>
</evidence>
<comment type="catalytic activity">
    <reaction evidence="13">
        <text>L-isoleucine + 2-oxoglutarate = (S)-3-methyl-2-oxopentanoate + L-glutamate</text>
        <dbReference type="Rhea" id="RHEA:24801"/>
        <dbReference type="ChEBI" id="CHEBI:16810"/>
        <dbReference type="ChEBI" id="CHEBI:29985"/>
        <dbReference type="ChEBI" id="CHEBI:35146"/>
        <dbReference type="ChEBI" id="CHEBI:58045"/>
        <dbReference type="EC" id="2.6.1.42"/>
    </reaction>
</comment>
<keyword evidence="7 17" id="KW-0032">Aminotransferase</keyword>
<comment type="catalytic activity">
    <reaction evidence="14">
        <text>L-leucine + 2-oxoglutarate = 4-methyl-2-oxopentanoate + L-glutamate</text>
        <dbReference type="Rhea" id="RHEA:18321"/>
        <dbReference type="ChEBI" id="CHEBI:16810"/>
        <dbReference type="ChEBI" id="CHEBI:17865"/>
        <dbReference type="ChEBI" id="CHEBI:29985"/>
        <dbReference type="ChEBI" id="CHEBI:57427"/>
        <dbReference type="EC" id="2.6.1.42"/>
    </reaction>
</comment>
<evidence type="ECO:0000256" key="14">
    <source>
        <dbReference type="ARBA" id="ARBA00049229"/>
    </source>
</evidence>
<dbReference type="Gene3D" id="3.20.10.10">
    <property type="entry name" value="D-amino Acid Aminotransferase, subunit A, domain 2"/>
    <property type="match status" value="1"/>
</dbReference>
<evidence type="ECO:0000256" key="7">
    <source>
        <dbReference type="ARBA" id="ARBA00022576"/>
    </source>
</evidence>
<evidence type="ECO:0000256" key="8">
    <source>
        <dbReference type="ARBA" id="ARBA00022605"/>
    </source>
</evidence>
<accession>A0A9D0ZE84</accession>
<evidence type="ECO:0000256" key="10">
    <source>
        <dbReference type="ARBA" id="ARBA00022898"/>
    </source>
</evidence>
<dbReference type="AlphaFoldDB" id="A0A9D0ZE84"/>
<comment type="similarity">
    <text evidence="5">Belongs to the class-IV pyridoxal-phosphate-dependent aminotransferase family.</text>
</comment>
<keyword evidence="10" id="KW-0663">Pyridoxal phosphate</keyword>
<feature type="region of interest" description="Disordered" evidence="16">
    <location>
        <begin position="1"/>
        <end position="20"/>
    </location>
</feature>
<keyword evidence="8" id="KW-0028">Amino-acid biosynthesis</keyword>
<dbReference type="InterPro" id="IPR001544">
    <property type="entry name" value="Aminotrans_IV"/>
</dbReference>
<dbReference type="PIRSF" id="PIRSF006468">
    <property type="entry name" value="BCAT1"/>
    <property type="match status" value="1"/>
</dbReference>
<dbReference type="Gene3D" id="3.30.470.10">
    <property type="match status" value="1"/>
</dbReference>
<evidence type="ECO:0000313" key="18">
    <source>
        <dbReference type="Proteomes" id="UP000824262"/>
    </source>
</evidence>
<dbReference type="InterPro" id="IPR043131">
    <property type="entry name" value="BCAT-like_N"/>
</dbReference>
<dbReference type="SUPFAM" id="SSF56752">
    <property type="entry name" value="D-aminoacid aminotransferase-like PLP-dependent enzymes"/>
    <property type="match status" value="1"/>
</dbReference>
<dbReference type="GO" id="GO:0004084">
    <property type="term" value="F:branched-chain-amino-acid transaminase activity"/>
    <property type="evidence" value="ECO:0007669"/>
    <property type="project" value="UniProtKB-EC"/>
</dbReference>
<evidence type="ECO:0000256" key="4">
    <source>
        <dbReference type="ARBA" id="ARBA00005072"/>
    </source>
</evidence>
<dbReference type="EMBL" id="DVGA01000055">
    <property type="protein sequence ID" value="HIQ78730.1"/>
    <property type="molecule type" value="Genomic_DNA"/>
</dbReference>
<dbReference type="NCBIfam" id="NF009897">
    <property type="entry name" value="PRK13357.1"/>
    <property type="match status" value="1"/>
</dbReference>
<dbReference type="InterPro" id="IPR005786">
    <property type="entry name" value="B_amino_transII"/>
</dbReference>
<reference evidence="17" key="1">
    <citation type="submission" date="2020-10" db="EMBL/GenBank/DDBJ databases">
        <authorList>
            <person name="Gilroy R."/>
        </authorList>
    </citation>
    <scope>NUCLEOTIDE SEQUENCE</scope>
    <source>
        <strain evidence="17">ChiBcolR7-354</strain>
    </source>
</reference>
<evidence type="ECO:0000256" key="3">
    <source>
        <dbReference type="ARBA" id="ARBA00004931"/>
    </source>
</evidence>
<proteinExistence type="inferred from homology"/>
<evidence type="ECO:0000313" key="17">
    <source>
        <dbReference type="EMBL" id="HIQ78730.1"/>
    </source>
</evidence>
<dbReference type="PANTHER" id="PTHR11825">
    <property type="entry name" value="SUBGROUP IIII AMINOTRANSFERASE"/>
    <property type="match status" value="1"/>
</dbReference>
<comment type="cofactor">
    <cofactor evidence="1">
        <name>pyridoxal 5'-phosphate</name>
        <dbReference type="ChEBI" id="CHEBI:597326"/>
    </cofactor>
</comment>
<evidence type="ECO:0000256" key="11">
    <source>
        <dbReference type="ARBA" id="ARBA00023304"/>
    </source>
</evidence>
<dbReference type="InterPro" id="IPR043132">
    <property type="entry name" value="BCAT-like_C"/>
</dbReference>
<keyword evidence="11" id="KW-0100">Branched-chain amino acid biosynthesis</keyword>
<organism evidence="17 18">
    <name type="scientific">Candidatus Scatomorpha intestinavium</name>
    <dbReference type="NCBI Taxonomy" id="2840922"/>
    <lineage>
        <taxon>Bacteria</taxon>
        <taxon>Bacillati</taxon>
        <taxon>Bacillota</taxon>
        <taxon>Clostridia</taxon>
        <taxon>Eubacteriales</taxon>
        <taxon>Candidatus Scatomorpha</taxon>
    </lineage>
</organism>
<dbReference type="GO" id="GO:0008652">
    <property type="term" value="P:amino acid biosynthetic process"/>
    <property type="evidence" value="ECO:0007669"/>
    <property type="project" value="UniProtKB-KW"/>
</dbReference>
<evidence type="ECO:0000256" key="1">
    <source>
        <dbReference type="ARBA" id="ARBA00001933"/>
    </source>
</evidence>
<evidence type="ECO:0000256" key="13">
    <source>
        <dbReference type="ARBA" id="ARBA00048798"/>
    </source>
</evidence>